<dbReference type="SMART" id="SM00254">
    <property type="entry name" value="ShKT"/>
    <property type="match status" value="3"/>
</dbReference>
<feature type="domain" description="ShKT" evidence="5">
    <location>
        <begin position="207"/>
        <end position="247"/>
    </location>
</feature>
<dbReference type="PROSITE" id="PS51257">
    <property type="entry name" value="PROKAR_LIPOPROTEIN"/>
    <property type="match status" value="1"/>
</dbReference>
<reference evidence="6 7" key="2">
    <citation type="journal article" date="2011" name="PLoS Genet.">
        <title>Caenorhabditis briggsae recombinant inbred line genotypes reveal inter-strain incompatibility and the evolution of recombination.</title>
        <authorList>
            <person name="Ross J.A."/>
            <person name="Koboldt D.C."/>
            <person name="Staisch J.E."/>
            <person name="Chamberlin H.M."/>
            <person name="Gupta B.P."/>
            <person name="Miller R.D."/>
            <person name="Baird S.E."/>
            <person name="Haag E.S."/>
        </authorList>
    </citation>
    <scope>NUCLEOTIDE SEQUENCE [LARGE SCALE GENOMIC DNA]</scope>
    <source>
        <strain evidence="6 7">AF16</strain>
    </source>
</reference>
<dbReference type="RefSeq" id="XP_002639974.1">
    <property type="nucleotide sequence ID" value="XM_002639928.1"/>
</dbReference>
<dbReference type="GeneID" id="8581968"/>
<evidence type="ECO:0000256" key="2">
    <source>
        <dbReference type="ARBA" id="ARBA00023157"/>
    </source>
</evidence>
<comment type="caution">
    <text evidence="3">Lacks conserved residue(s) required for the propagation of feature annotation.</text>
</comment>
<keyword evidence="7" id="KW-1185">Reference proteome</keyword>
<dbReference type="KEGG" id="cbr:CBG_10799"/>
<protein>
    <submittedName>
        <fullName evidence="6">Protein CBR-PHAT-2</fullName>
    </submittedName>
</protein>
<evidence type="ECO:0000256" key="4">
    <source>
        <dbReference type="SAM" id="SignalP"/>
    </source>
</evidence>
<evidence type="ECO:0000313" key="6">
    <source>
        <dbReference type="EMBL" id="CAP30105.1"/>
    </source>
</evidence>
<keyword evidence="1 4" id="KW-0732">Signal</keyword>
<dbReference type="AlphaFoldDB" id="A8XBT9"/>
<organism evidence="6 7">
    <name type="scientific">Caenorhabditis briggsae</name>
    <dbReference type="NCBI Taxonomy" id="6238"/>
    <lineage>
        <taxon>Eukaryota</taxon>
        <taxon>Metazoa</taxon>
        <taxon>Ecdysozoa</taxon>
        <taxon>Nematoda</taxon>
        <taxon>Chromadorea</taxon>
        <taxon>Rhabditida</taxon>
        <taxon>Rhabditina</taxon>
        <taxon>Rhabditomorpha</taxon>
        <taxon>Rhabditoidea</taxon>
        <taxon>Rhabditidae</taxon>
        <taxon>Peloderinae</taxon>
        <taxon>Caenorhabditis</taxon>
    </lineage>
</organism>
<dbReference type="InterPro" id="IPR003582">
    <property type="entry name" value="ShKT_dom"/>
</dbReference>
<name>A8XBT9_CAEBR</name>
<dbReference type="PROSITE" id="PS51670">
    <property type="entry name" value="SHKT"/>
    <property type="match status" value="3"/>
</dbReference>
<reference evidence="6 7" key="1">
    <citation type="journal article" date="2003" name="PLoS Biol.">
        <title>The genome sequence of Caenorhabditis briggsae: a platform for comparative genomics.</title>
        <authorList>
            <person name="Stein L.D."/>
            <person name="Bao Z."/>
            <person name="Blasiar D."/>
            <person name="Blumenthal T."/>
            <person name="Brent M.R."/>
            <person name="Chen N."/>
            <person name="Chinwalla A."/>
            <person name="Clarke L."/>
            <person name="Clee C."/>
            <person name="Coghlan A."/>
            <person name="Coulson A."/>
            <person name="D'Eustachio P."/>
            <person name="Fitch D.H."/>
            <person name="Fulton L.A."/>
            <person name="Fulton R.E."/>
            <person name="Griffiths-Jones S."/>
            <person name="Harris T.W."/>
            <person name="Hillier L.W."/>
            <person name="Kamath R."/>
            <person name="Kuwabara P.E."/>
            <person name="Mardis E.R."/>
            <person name="Marra M.A."/>
            <person name="Miner T.L."/>
            <person name="Minx P."/>
            <person name="Mullikin J.C."/>
            <person name="Plumb R.W."/>
            <person name="Rogers J."/>
            <person name="Schein J.E."/>
            <person name="Sohrmann M."/>
            <person name="Spieth J."/>
            <person name="Stajich J.E."/>
            <person name="Wei C."/>
            <person name="Willey D."/>
            <person name="Wilson R.K."/>
            <person name="Durbin R."/>
            <person name="Waterston R.H."/>
        </authorList>
    </citation>
    <scope>NUCLEOTIDE SEQUENCE [LARGE SCALE GENOMIC DNA]</scope>
    <source>
        <strain evidence="6 7">AF16</strain>
    </source>
</reference>
<evidence type="ECO:0000256" key="1">
    <source>
        <dbReference type="ARBA" id="ARBA00022729"/>
    </source>
</evidence>
<dbReference type="WormBase" id="CBG10799">
    <property type="protein sequence ID" value="CBP38110"/>
    <property type="gene ID" value="WBGene00032073"/>
    <property type="gene designation" value="Cbr-phat-2"/>
</dbReference>
<dbReference type="FunFam" id="1.10.10.1940:FF:000002">
    <property type="entry name" value="PHAryngeal gland Toxin-related"/>
    <property type="match status" value="3"/>
</dbReference>
<dbReference type="PANTHER" id="PTHR46219:SF5">
    <property type="entry name" value="SHKT DOMAIN-CONTAINING PROTEIN"/>
    <property type="match status" value="1"/>
</dbReference>
<dbReference type="Gene3D" id="1.10.10.1870">
    <property type="entry name" value="ShTK domain-like"/>
    <property type="match status" value="2"/>
</dbReference>
<gene>
    <name evidence="8" type="primary">phat-2</name>
    <name evidence="6" type="synonym">Cbr-phat-2</name>
    <name evidence="8" type="ORF">CBG10799</name>
    <name evidence="6" type="ORF">CBG_10799</name>
</gene>
<evidence type="ECO:0000259" key="5">
    <source>
        <dbReference type="PROSITE" id="PS51670"/>
    </source>
</evidence>
<evidence type="ECO:0000313" key="8">
    <source>
        <dbReference type="WormBase" id="CBG10799"/>
    </source>
</evidence>
<evidence type="ECO:0000313" key="7">
    <source>
        <dbReference type="Proteomes" id="UP000008549"/>
    </source>
</evidence>
<feature type="signal peptide" evidence="4">
    <location>
        <begin position="1"/>
        <end position="17"/>
    </location>
</feature>
<dbReference type="STRING" id="6238.A8XBT9"/>
<accession>A8XBT9</accession>
<dbReference type="EMBL" id="HE600915">
    <property type="protein sequence ID" value="CAP30105.1"/>
    <property type="molecule type" value="Genomic_DNA"/>
</dbReference>
<dbReference type="Pfam" id="PF01549">
    <property type="entry name" value="ShK"/>
    <property type="match status" value="3"/>
</dbReference>
<dbReference type="FunCoup" id="A8XBT9">
    <property type="interactions" value="778"/>
</dbReference>
<dbReference type="InParanoid" id="A8XBT9"/>
<sequence>MLKSVFLIGSLVAIAFGQSCDPTKVTAPCDASLPCATGSTCDLTLGSCCLNADVVTTTVPTIDVTATGTLSTTRITGGVTVTSRTVTSSTGCIDRVNPATGTSDCASRRALCNDSNYYDVMTQQCPKTCGRCSSFSTTRSTGTCVDLTNPKTGTSDCASMTAYCNDSNYIALMRVQCPRTCGFCGSSSSSSSTIRSSSSTVATGTTCVDQVNAATGTSDCPNRRAFCTNSAYISLMRTQCPLTCGFCTSG</sequence>
<feature type="domain" description="ShKT" evidence="5">
    <location>
        <begin position="144"/>
        <end position="184"/>
    </location>
</feature>
<proteinExistence type="predicted"/>
<dbReference type="CTD" id="8581968"/>
<feature type="domain" description="ShKT" evidence="5">
    <location>
        <begin position="92"/>
        <end position="132"/>
    </location>
</feature>
<dbReference type="Gene3D" id="1.10.10.1940">
    <property type="match status" value="1"/>
</dbReference>
<dbReference type="Proteomes" id="UP000008549">
    <property type="component" value="Unassembled WGS sequence"/>
</dbReference>
<dbReference type="FunFam" id="1.10.10.1870:FF:000001">
    <property type="entry name" value="Metalloendopeptidase"/>
    <property type="match status" value="1"/>
</dbReference>
<dbReference type="PANTHER" id="PTHR46219">
    <property type="entry name" value="PROTEIN CBG11138"/>
    <property type="match status" value="1"/>
</dbReference>
<evidence type="ECO:0000256" key="3">
    <source>
        <dbReference type="PROSITE-ProRule" id="PRU01005"/>
    </source>
</evidence>
<keyword evidence="2" id="KW-1015">Disulfide bond</keyword>
<dbReference type="HOGENOM" id="CLU_088349_0_0_1"/>
<feature type="chain" id="PRO_5002732079" evidence="4">
    <location>
        <begin position="18"/>
        <end position="250"/>
    </location>
</feature>
<dbReference type="OMA" id="IALMRVQ"/>
<dbReference type="eggNOG" id="ENOG502SDEJ">
    <property type="taxonomic scope" value="Eukaryota"/>
</dbReference>